<dbReference type="Proteomes" id="UP001286313">
    <property type="component" value="Unassembled WGS sequence"/>
</dbReference>
<proteinExistence type="predicted"/>
<protein>
    <submittedName>
        <fullName evidence="2">Uncharacterized protein</fullName>
    </submittedName>
</protein>
<evidence type="ECO:0000313" key="3">
    <source>
        <dbReference type="Proteomes" id="UP001286313"/>
    </source>
</evidence>
<accession>A0AAE1FHP6</accession>
<keyword evidence="3" id="KW-1185">Reference proteome</keyword>
<organism evidence="2 3">
    <name type="scientific">Petrolisthes cinctipes</name>
    <name type="common">Flat porcelain crab</name>
    <dbReference type="NCBI Taxonomy" id="88211"/>
    <lineage>
        <taxon>Eukaryota</taxon>
        <taxon>Metazoa</taxon>
        <taxon>Ecdysozoa</taxon>
        <taxon>Arthropoda</taxon>
        <taxon>Crustacea</taxon>
        <taxon>Multicrustacea</taxon>
        <taxon>Malacostraca</taxon>
        <taxon>Eumalacostraca</taxon>
        <taxon>Eucarida</taxon>
        <taxon>Decapoda</taxon>
        <taxon>Pleocyemata</taxon>
        <taxon>Anomura</taxon>
        <taxon>Galatheoidea</taxon>
        <taxon>Porcellanidae</taxon>
        <taxon>Petrolisthes</taxon>
    </lineage>
</organism>
<dbReference type="EMBL" id="JAWQEG010002208">
    <property type="protein sequence ID" value="KAK3873590.1"/>
    <property type="molecule type" value="Genomic_DNA"/>
</dbReference>
<evidence type="ECO:0000256" key="1">
    <source>
        <dbReference type="SAM" id="MobiDB-lite"/>
    </source>
</evidence>
<feature type="region of interest" description="Disordered" evidence="1">
    <location>
        <begin position="153"/>
        <end position="175"/>
    </location>
</feature>
<name>A0AAE1FHP6_PETCI</name>
<evidence type="ECO:0000313" key="2">
    <source>
        <dbReference type="EMBL" id="KAK3873590.1"/>
    </source>
</evidence>
<sequence>MRDGGGGGWWEEIIHDGVRGRGDHKSHGKRTKLNQRCEALRVNACVGHIAEAHFSPTSIVPISPPRLAHTVGGGGWLAVERKGQSSFLTPPHPSFLTPPHPSLSHSHPFSPLPIHPSLILIPPAPLLPHPFPFIPPTLPFPIHPSLTVIPPAPLLPSPSTPSNQQNHRARISNGR</sequence>
<comment type="caution">
    <text evidence="2">The sequence shown here is derived from an EMBL/GenBank/DDBJ whole genome shotgun (WGS) entry which is preliminary data.</text>
</comment>
<gene>
    <name evidence="2" type="ORF">Pcinc_021406</name>
</gene>
<dbReference type="AlphaFoldDB" id="A0AAE1FHP6"/>
<reference evidence="2" key="1">
    <citation type="submission" date="2023-10" db="EMBL/GenBank/DDBJ databases">
        <title>Genome assemblies of two species of porcelain crab, Petrolisthes cinctipes and Petrolisthes manimaculis (Anomura: Porcellanidae).</title>
        <authorList>
            <person name="Angst P."/>
        </authorList>
    </citation>
    <scope>NUCLEOTIDE SEQUENCE</scope>
    <source>
        <strain evidence="2">PB745_01</strain>
        <tissue evidence="2">Gill</tissue>
    </source>
</reference>